<keyword evidence="1" id="KW-1133">Transmembrane helix</keyword>
<reference evidence="2" key="1">
    <citation type="submission" date="2021-03" db="EMBL/GenBank/DDBJ databases">
        <title>Antimicrobial resistance genes in bacteria isolated from Japanese honey, and their potential for conferring macrolide and lincosamide resistance in the American foulbrood pathogen Paenibacillus larvae.</title>
        <authorList>
            <person name="Okamoto M."/>
            <person name="Kumagai M."/>
            <person name="Kanamori H."/>
            <person name="Takamatsu D."/>
        </authorList>
    </citation>
    <scope>NUCLEOTIDE SEQUENCE</scope>
    <source>
        <strain evidence="2">J40TS1</strain>
    </source>
</reference>
<dbReference type="InterPro" id="IPR032111">
    <property type="entry name" value="Clostridium_phage_holin"/>
</dbReference>
<feature type="transmembrane region" description="Helical" evidence="1">
    <location>
        <begin position="6"/>
        <end position="27"/>
    </location>
</feature>
<dbReference type="EMBL" id="BOSE01000008">
    <property type="protein sequence ID" value="GIP18374.1"/>
    <property type="molecule type" value="Genomic_DNA"/>
</dbReference>
<dbReference type="Pfam" id="PF16079">
    <property type="entry name" value="Phage_holin_5_2"/>
    <property type="match status" value="1"/>
</dbReference>
<feature type="transmembrane region" description="Helical" evidence="1">
    <location>
        <begin position="39"/>
        <end position="59"/>
    </location>
</feature>
<comment type="caution">
    <text evidence="2">The sequence shown here is derived from an EMBL/GenBank/DDBJ whole genome shotgun (WGS) entry which is preliminary data.</text>
</comment>
<accession>A0A919YTZ8</accession>
<keyword evidence="1" id="KW-0472">Membrane</keyword>
<evidence type="ECO:0000313" key="3">
    <source>
        <dbReference type="Proteomes" id="UP000683139"/>
    </source>
</evidence>
<keyword evidence="3" id="KW-1185">Reference proteome</keyword>
<evidence type="ECO:0008006" key="4">
    <source>
        <dbReference type="Google" id="ProtNLM"/>
    </source>
</evidence>
<dbReference type="RefSeq" id="WP_213518708.1">
    <property type="nucleotide sequence ID" value="NZ_BOSE01000008.1"/>
</dbReference>
<sequence length="91" mass="9852">MDWTTAFNLIDPKLLIVVAACWVFGYVLKQTPKVADWTIVYLVTVAAVALSVGLLGWSVETLIQGVLTGAFAVYGHQVLKQSLKGDNDDPS</sequence>
<protein>
    <recommendedName>
        <fullName evidence="4">Holin</fullName>
    </recommendedName>
</protein>
<name>A0A919YTZ8_9BACL</name>
<evidence type="ECO:0000313" key="2">
    <source>
        <dbReference type="EMBL" id="GIP18374.1"/>
    </source>
</evidence>
<proteinExistence type="predicted"/>
<evidence type="ECO:0000256" key="1">
    <source>
        <dbReference type="SAM" id="Phobius"/>
    </source>
</evidence>
<organism evidence="2 3">
    <name type="scientific">Paenibacillus montaniterrae</name>
    <dbReference type="NCBI Taxonomy" id="429341"/>
    <lineage>
        <taxon>Bacteria</taxon>
        <taxon>Bacillati</taxon>
        <taxon>Bacillota</taxon>
        <taxon>Bacilli</taxon>
        <taxon>Bacillales</taxon>
        <taxon>Paenibacillaceae</taxon>
        <taxon>Paenibacillus</taxon>
    </lineage>
</organism>
<gene>
    <name evidence="2" type="ORF">J40TS1_40160</name>
</gene>
<dbReference type="AlphaFoldDB" id="A0A919YTZ8"/>
<keyword evidence="1" id="KW-0812">Transmembrane</keyword>
<dbReference type="Proteomes" id="UP000683139">
    <property type="component" value="Unassembled WGS sequence"/>
</dbReference>